<evidence type="ECO:0000313" key="2">
    <source>
        <dbReference type="RefSeq" id="XP_015953332.1"/>
    </source>
</evidence>
<dbReference type="PANTHER" id="PTHR33144:SF45">
    <property type="entry name" value="TRANSPOSASE TNP1_EN_SPM-LIKE DOMAIN-CONTAINING PROTEIN"/>
    <property type="match status" value="1"/>
</dbReference>
<organism evidence="1 2">
    <name type="scientific">Arachis duranensis</name>
    <name type="common">Wild peanut</name>
    <dbReference type="NCBI Taxonomy" id="130453"/>
    <lineage>
        <taxon>Eukaryota</taxon>
        <taxon>Viridiplantae</taxon>
        <taxon>Streptophyta</taxon>
        <taxon>Embryophyta</taxon>
        <taxon>Tracheophyta</taxon>
        <taxon>Spermatophyta</taxon>
        <taxon>Magnoliopsida</taxon>
        <taxon>eudicotyledons</taxon>
        <taxon>Gunneridae</taxon>
        <taxon>Pentapetalae</taxon>
        <taxon>rosids</taxon>
        <taxon>fabids</taxon>
        <taxon>Fabales</taxon>
        <taxon>Fabaceae</taxon>
        <taxon>Papilionoideae</taxon>
        <taxon>50 kb inversion clade</taxon>
        <taxon>dalbergioids sensu lato</taxon>
        <taxon>Dalbergieae</taxon>
        <taxon>Pterocarpus clade</taxon>
        <taxon>Arachis</taxon>
    </lineage>
</organism>
<reference evidence="1" key="1">
    <citation type="journal article" date="2016" name="Nat. Genet.">
        <title>The genome sequences of Arachis duranensis and Arachis ipaensis, the diploid ancestors of cultivated peanut.</title>
        <authorList>
            <person name="Bertioli D.J."/>
            <person name="Cannon S.B."/>
            <person name="Froenicke L."/>
            <person name="Huang G."/>
            <person name="Farmer A.D."/>
            <person name="Cannon E.K."/>
            <person name="Liu X."/>
            <person name="Gao D."/>
            <person name="Clevenger J."/>
            <person name="Dash S."/>
            <person name="Ren L."/>
            <person name="Moretzsohn M.C."/>
            <person name="Shirasawa K."/>
            <person name="Huang W."/>
            <person name="Vidigal B."/>
            <person name="Abernathy B."/>
            <person name="Chu Y."/>
            <person name="Niederhuth C.E."/>
            <person name="Umale P."/>
            <person name="Araujo A.C."/>
            <person name="Kozik A."/>
            <person name="Kim K.D."/>
            <person name="Burow M.D."/>
            <person name="Varshney R.K."/>
            <person name="Wang X."/>
            <person name="Zhang X."/>
            <person name="Barkley N."/>
            <person name="Guimaraes P.M."/>
            <person name="Isobe S."/>
            <person name="Guo B."/>
            <person name="Liao B."/>
            <person name="Stalker H.T."/>
            <person name="Schmitz R.J."/>
            <person name="Scheffler B.E."/>
            <person name="Leal-Bertioli S.C."/>
            <person name="Xun X."/>
            <person name="Jackson S.A."/>
            <person name="Michelmore R."/>
            <person name="Ozias-Akins P."/>
        </authorList>
    </citation>
    <scope>NUCLEOTIDE SEQUENCE [LARGE SCALE GENOMIC DNA]</scope>
    <source>
        <strain evidence="1">cv. V14167</strain>
    </source>
</reference>
<reference evidence="2" key="2">
    <citation type="submission" date="2025-08" db="UniProtKB">
        <authorList>
            <consortium name="RefSeq"/>
        </authorList>
    </citation>
    <scope>IDENTIFICATION</scope>
    <source>
        <tissue evidence="2">Whole plant</tissue>
    </source>
</reference>
<proteinExistence type="predicted"/>
<name>A0A6P4CQC5_ARADU</name>
<accession>A0A6P4CQC5</accession>
<protein>
    <submittedName>
        <fullName evidence="2">Uncharacterized protein LOC107477775</fullName>
    </submittedName>
</protein>
<dbReference type="GeneID" id="107477775"/>
<sequence length="217" mass="25504">MNSFDEYIDRMFATFNAEKRTRRKTTGFWDVDFIDSDGIVKQTKMSVKGAMERSLNDSKIILRFNEKLQAVGDRAGLLSGILGAWVLITANFLSVIKVGQSWTLSLQEMFHFQEDSGGRIKKTFLQQIGRSWKDTRGRLYDSHYKPTRTLEQNLDNRLARIPREHWRWFIDYRNNPATKAKCKKNTLNRKKQFYTYTDDSKSLAKARKEEKKISEIE</sequence>
<dbReference type="Proteomes" id="UP000515211">
    <property type="component" value="Chromosome 3"/>
</dbReference>
<dbReference type="KEGG" id="adu:107477775"/>
<dbReference type="RefSeq" id="XP_015953332.1">
    <property type="nucleotide sequence ID" value="XM_016097846.1"/>
</dbReference>
<evidence type="ECO:0000313" key="1">
    <source>
        <dbReference type="Proteomes" id="UP000515211"/>
    </source>
</evidence>
<gene>
    <name evidence="2" type="primary">LOC107477775</name>
</gene>
<dbReference type="AlphaFoldDB" id="A0A6P4CQC5"/>
<dbReference type="PANTHER" id="PTHR33144">
    <property type="entry name" value="OS10G0409366 PROTEIN-RELATED"/>
    <property type="match status" value="1"/>
</dbReference>
<keyword evidence="1" id="KW-1185">Reference proteome</keyword>